<dbReference type="AlphaFoldDB" id="A0A4Y2UTV8"/>
<feature type="non-terminal residue" evidence="2">
    <location>
        <position position="87"/>
    </location>
</feature>
<keyword evidence="3" id="KW-1185">Reference proteome</keyword>
<evidence type="ECO:0008006" key="4">
    <source>
        <dbReference type="Google" id="ProtNLM"/>
    </source>
</evidence>
<dbReference type="EMBL" id="BGPR01039630">
    <property type="protein sequence ID" value="GBO15632.1"/>
    <property type="molecule type" value="Genomic_DNA"/>
</dbReference>
<evidence type="ECO:0000313" key="3">
    <source>
        <dbReference type="Proteomes" id="UP000499080"/>
    </source>
</evidence>
<proteinExistence type="predicted"/>
<name>A0A4Y2UTV8_ARAVE</name>
<sequence>MIRRFLFLQTLISTVEPQRVTDEKPPDGNGSHLRVYSNGVGFEATSHLMTGRTIWRNWLVMAIRPDLFLTVIVTTCSQSDCGCLGRV</sequence>
<feature type="chain" id="PRO_5021261346" description="Secreted protein" evidence="1">
    <location>
        <begin position="18"/>
        <end position="87"/>
    </location>
</feature>
<comment type="caution">
    <text evidence="2">The sequence shown here is derived from an EMBL/GenBank/DDBJ whole genome shotgun (WGS) entry which is preliminary data.</text>
</comment>
<organism evidence="2 3">
    <name type="scientific">Araneus ventricosus</name>
    <name type="common">Orbweaver spider</name>
    <name type="synonym">Epeira ventricosa</name>
    <dbReference type="NCBI Taxonomy" id="182803"/>
    <lineage>
        <taxon>Eukaryota</taxon>
        <taxon>Metazoa</taxon>
        <taxon>Ecdysozoa</taxon>
        <taxon>Arthropoda</taxon>
        <taxon>Chelicerata</taxon>
        <taxon>Arachnida</taxon>
        <taxon>Araneae</taxon>
        <taxon>Araneomorphae</taxon>
        <taxon>Entelegynae</taxon>
        <taxon>Araneoidea</taxon>
        <taxon>Araneidae</taxon>
        <taxon>Araneus</taxon>
    </lineage>
</organism>
<evidence type="ECO:0000256" key="1">
    <source>
        <dbReference type="SAM" id="SignalP"/>
    </source>
</evidence>
<gene>
    <name evidence="2" type="ORF">AVEN_262715_1</name>
</gene>
<reference evidence="2 3" key="1">
    <citation type="journal article" date="2019" name="Sci. Rep.">
        <title>Orb-weaving spider Araneus ventricosus genome elucidates the spidroin gene catalogue.</title>
        <authorList>
            <person name="Kono N."/>
            <person name="Nakamura H."/>
            <person name="Ohtoshi R."/>
            <person name="Moran D.A.P."/>
            <person name="Shinohara A."/>
            <person name="Yoshida Y."/>
            <person name="Fujiwara M."/>
            <person name="Mori M."/>
            <person name="Tomita M."/>
            <person name="Arakawa K."/>
        </authorList>
    </citation>
    <scope>NUCLEOTIDE SEQUENCE [LARGE SCALE GENOMIC DNA]</scope>
</reference>
<protein>
    <recommendedName>
        <fullName evidence="4">Secreted protein</fullName>
    </recommendedName>
</protein>
<dbReference type="Proteomes" id="UP000499080">
    <property type="component" value="Unassembled WGS sequence"/>
</dbReference>
<evidence type="ECO:0000313" key="2">
    <source>
        <dbReference type="EMBL" id="GBO15632.1"/>
    </source>
</evidence>
<feature type="signal peptide" evidence="1">
    <location>
        <begin position="1"/>
        <end position="17"/>
    </location>
</feature>
<keyword evidence="1" id="KW-0732">Signal</keyword>
<accession>A0A4Y2UTV8</accession>